<evidence type="ECO:0000256" key="1">
    <source>
        <dbReference type="ARBA" id="ARBA00007689"/>
    </source>
</evidence>
<evidence type="ECO:0000313" key="3">
    <source>
        <dbReference type="EMBL" id="MCQ8276929.1"/>
    </source>
</evidence>
<accession>A0ABT1W230</accession>
<feature type="domain" description="YCII-related" evidence="2">
    <location>
        <begin position="1"/>
        <end position="85"/>
    </location>
</feature>
<comment type="similarity">
    <text evidence="1">Belongs to the YciI family.</text>
</comment>
<gene>
    <name evidence="3" type="ORF">NFI95_00500</name>
</gene>
<name>A0ABT1W230_9PROT</name>
<comment type="caution">
    <text evidence="3">The sequence shown here is derived from an EMBL/GenBank/DDBJ whole genome shotgun (WGS) entry which is preliminary data.</text>
</comment>
<dbReference type="InterPro" id="IPR051807">
    <property type="entry name" value="Sec-metab_biosynth-assoc"/>
</dbReference>
<dbReference type="PANTHER" id="PTHR33606">
    <property type="entry name" value="PROTEIN YCII"/>
    <property type="match status" value="1"/>
</dbReference>
<dbReference type="InterPro" id="IPR011008">
    <property type="entry name" value="Dimeric_a/b-barrel"/>
</dbReference>
<dbReference type="SUPFAM" id="SSF54909">
    <property type="entry name" value="Dimeric alpha+beta barrel"/>
    <property type="match status" value="1"/>
</dbReference>
<organism evidence="3 4">
    <name type="scientific">Endosaccharibacter trunci</name>
    <dbReference type="NCBI Taxonomy" id="2812733"/>
    <lineage>
        <taxon>Bacteria</taxon>
        <taxon>Pseudomonadati</taxon>
        <taxon>Pseudomonadota</taxon>
        <taxon>Alphaproteobacteria</taxon>
        <taxon>Acetobacterales</taxon>
        <taxon>Acetobacteraceae</taxon>
        <taxon>Endosaccharibacter</taxon>
    </lineage>
</organism>
<dbReference type="Gene3D" id="3.30.70.1060">
    <property type="entry name" value="Dimeric alpha+beta barrel"/>
    <property type="match status" value="1"/>
</dbReference>
<dbReference type="EMBL" id="JAMSKV010000001">
    <property type="protein sequence ID" value="MCQ8276929.1"/>
    <property type="molecule type" value="Genomic_DNA"/>
</dbReference>
<dbReference type="InterPro" id="IPR005545">
    <property type="entry name" value="YCII"/>
</dbReference>
<reference evidence="3 4" key="1">
    <citation type="submission" date="2022-06" db="EMBL/GenBank/DDBJ databases">
        <title>Endosaccharibacter gen. nov., sp. nov., endophytic bacteria isolated from sugarcane.</title>
        <authorList>
            <person name="Pitiwittayakul N."/>
            <person name="Yukphan P."/>
            <person name="Charoenyingcharoen P."/>
            <person name="Tanasupawat S."/>
        </authorList>
    </citation>
    <scope>NUCLEOTIDE SEQUENCE [LARGE SCALE GENOMIC DNA]</scope>
    <source>
        <strain evidence="3 4">KSS8</strain>
    </source>
</reference>
<dbReference type="RefSeq" id="WP_422862374.1">
    <property type="nucleotide sequence ID" value="NZ_JAMSKV010000001.1"/>
</dbReference>
<dbReference type="Pfam" id="PF03795">
    <property type="entry name" value="YCII"/>
    <property type="match status" value="1"/>
</dbReference>
<sequence>MLFMILCNDHPGQGALRAETRETHLAYLAEQGEAIIHAGPLLDADGAAIGSLLVVEQPDQAAAEALAAHDPYNRAGLFASVSVRPHRLVIRNGRRVV</sequence>
<protein>
    <submittedName>
        <fullName evidence="3">YciI family protein</fullName>
    </submittedName>
</protein>
<dbReference type="Proteomes" id="UP001524587">
    <property type="component" value="Unassembled WGS sequence"/>
</dbReference>
<evidence type="ECO:0000259" key="2">
    <source>
        <dbReference type="Pfam" id="PF03795"/>
    </source>
</evidence>
<dbReference type="PANTHER" id="PTHR33606:SF3">
    <property type="entry name" value="PROTEIN YCII"/>
    <property type="match status" value="1"/>
</dbReference>
<evidence type="ECO:0000313" key="4">
    <source>
        <dbReference type="Proteomes" id="UP001524587"/>
    </source>
</evidence>
<keyword evidence="4" id="KW-1185">Reference proteome</keyword>
<proteinExistence type="inferred from homology"/>